<feature type="chain" id="PRO_5007300115" evidence="1">
    <location>
        <begin position="20"/>
        <end position="77"/>
    </location>
</feature>
<proteinExistence type="predicted"/>
<dbReference type="EMBL" id="KQ971338">
    <property type="protein sequence ID" value="KYB28027.1"/>
    <property type="molecule type" value="Genomic_DNA"/>
</dbReference>
<evidence type="ECO:0000313" key="2">
    <source>
        <dbReference type="EMBL" id="KYB28027.1"/>
    </source>
</evidence>
<organism evidence="2 3">
    <name type="scientific">Tribolium castaneum</name>
    <name type="common">Red flour beetle</name>
    <dbReference type="NCBI Taxonomy" id="7070"/>
    <lineage>
        <taxon>Eukaryota</taxon>
        <taxon>Metazoa</taxon>
        <taxon>Ecdysozoa</taxon>
        <taxon>Arthropoda</taxon>
        <taxon>Hexapoda</taxon>
        <taxon>Insecta</taxon>
        <taxon>Pterygota</taxon>
        <taxon>Neoptera</taxon>
        <taxon>Endopterygota</taxon>
        <taxon>Coleoptera</taxon>
        <taxon>Polyphaga</taxon>
        <taxon>Cucujiformia</taxon>
        <taxon>Tenebrionidae</taxon>
        <taxon>Tenebrionidae incertae sedis</taxon>
        <taxon>Tribolium</taxon>
    </lineage>
</organism>
<reference evidence="2 3" key="1">
    <citation type="journal article" date="2008" name="Nature">
        <title>The genome of the model beetle and pest Tribolium castaneum.</title>
        <authorList>
            <consortium name="Tribolium Genome Sequencing Consortium"/>
            <person name="Richards S."/>
            <person name="Gibbs R.A."/>
            <person name="Weinstock G.M."/>
            <person name="Brown S.J."/>
            <person name="Denell R."/>
            <person name="Beeman R.W."/>
            <person name="Gibbs R."/>
            <person name="Beeman R.W."/>
            <person name="Brown S.J."/>
            <person name="Bucher G."/>
            <person name="Friedrich M."/>
            <person name="Grimmelikhuijzen C.J."/>
            <person name="Klingler M."/>
            <person name="Lorenzen M."/>
            <person name="Richards S."/>
            <person name="Roth S."/>
            <person name="Schroder R."/>
            <person name="Tautz D."/>
            <person name="Zdobnov E.M."/>
            <person name="Muzny D."/>
            <person name="Gibbs R.A."/>
            <person name="Weinstock G.M."/>
            <person name="Attaway T."/>
            <person name="Bell S."/>
            <person name="Buhay C.J."/>
            <person name="Chandrabose M.N."/>
            <person name="Chavez D."/>
            <person name="Clerk-Blankenburg K.P."/>
            <person name="Cree A."/>
            <person name="Dao M."/>
            <person name="Davis C."/>
            <person name="Chacko J."/>
            <person name="Dinh H."/>
            <person name="Dugan-Rocha S."/>
            <person name="Fowler G."/>
            <person name="Garner T.T."/>
            <person name="Garnes J."/>
            <person name="Gnirke A."/>
            <person name="Hawes A."/>
            <person name="Hernandez J."/>
            <person name="Hines S."/>
            <person name="Holder M."/>
            <person name="Hume J."/>
            <person name="Jhangiani S.N."/>
            <person name="Joshi V."/>
            <person name="Khan Z.M."/>
            <person name="Jackson L."/>
            <person name="Kovar C."/>
            <person name="Kowis A."/>
            <person name="Lee S."/>
            <person name="Lewis L.R."/>
            <person name="Margolis J."/>
            <person name="Morgan M."/>
            <person name="Nazareth L.V."/>
            <person name="Nguyen N."/>
            <person name="Okwuonu G."/>
            <person name="Parker D."/>
            <person name="Richards S."/>
            <person name="Ruiz S.J."/>
            <person name="Santibanez J."/>
            <person name="Savard J."/>
            <person name="Scherer S.E."/>
            <person name="Schneider B."/>
            <person name="Sodergren E."/>
            <person name="Tautz D."/>
            <person name="Vattahil S."/>
            <person name="Villasana D."/>
            <person name="White C.S."/>
            <person name="Wright R."/>
            <person name="Park Y."/>
            <person name="Beeman R.W."/>
            <person name="Lord J."/>
            <person name="Oppert B."/>
            <person name="Lorenzen M."/>
            <person name="Brown S."/>
            <person name="Wang L."/>
            <person name="Savard J."/>
            <person name="Tautz D."/>
            <person name="Richards S."/>
            <person name="Weinstock G."/>
            <person name="Gibbs R.A."/>
            <person name="Liu Y."/>
            <person name="Worley K."/>
            <person name="Weinstock G."/>
            <person name="Elsik C.G."/>
            <person name="Reese J.T."/>
            <person name="Elhaik E."/>
            <person name="Landan G."/>
            <person name="Graur D."/>
            <person name="Arensburger P."/>
            <person name="Atkinson P."/>
            <person name="Beeman R.W."/>
            <person name="Beidler J."/>
            <person name="Brown S.J."/>
            <person name="Demuth J.P."/>
            <person name="Drury D.W."/>
            <person name="Du Y.Z."/>
            <person name="Fujiwara H."/>
            <person name="Lorenzen M."/>
            <person name="Maselli V."/>
            <person name="Osanai M."/>
            <person name="Park Y."/>
            <person name="Robertson H.M."/>
            <person name="Tu Z."/>
            <person name="Wang J.J."/>
            <person name="Wang S."/>
            <person name="Richards S."/>
            <person name="Song H."/>
            <person name="Zhang L."/>
            <person name="Sodergren E."/>
            <person name="Werner D."/>
            <person name="Stanke M."/>
            <person name="Morgenstern B."/>
            <person name="Solovyev V."/>
            <person name="Kosarev P."/>
            <person name="Brown G."/>
            <person name="Chen H.C."/>
            <person name="Ermolaeva O."/>
            <person name="Hlavina W."/>
            <person name="Kapustin Y."/>
            <person name="Kiryutin B."/>
            <person name="Kitts P."/>
            <person name="Maglott D."/>
            <person name="Pruitt K."/>
            <person name="Sapojnikov V."/>
            <person name="Souvorov A."/>
            <person name="Mackey A.J."/>
            <person name="Waterhouse R.M."/>
            <person name="Wyder S."/>
            <person name="Zdobnov E.M."/>
            <person name="Zdobnov E.M."/>
            <person name="Wyder S."/>
            <person name="Kriventseva E.V."/>
            <person name="Kadowaki T."/>
            <person name="Bork P."/>
            <person name="Aranda M."/>
            <person name="Bao R."/>
            <person name="Beermann A."/>
            <person name="Berns N."/>
            <person name="Bolognesi R."/>
            <person name="Bonneton F."/>
            <person name="Bopp D."/>
            <person name="Brown S.J."/>
            <person name="Bucher G."/>
            <person name="Butts T."/>
            <person name="Chaumot A."/>
            <person name="Denell R.E."/>
            <person name="Ferrier D.E."/>
            <person name="Friedrich M."/>
            <person name="Gordon C.M."/>
            <person name="Jindra M."/>
            <person name="Klingler M."/>
            <person name="Lan Q."/>
            <person name="Lattorff H.M."/>
            <person name="Laudet V."/>
            <person name="von Levetsow C."/>
            <person name="Liu Z."/>
            <person name="Lutz R."/>
            <person name="Lynch J.A."/>
            <person name="da Fonseca R.N."/>
            <person name="Posnien N."/>
            <person name="Reuter R."/>
            <person name="Roth S."/>
            <person name="Savard J."/>
            <person name="Schinko J.B."/>
            <person name="Schmitt C."/>
            <person name="Schoppmeier M."/>
            <person name="Schroder R."/>
            <person name="Shippy T.D."/>
            <person name="Simonnet F."/>
            <person name="Marques-Souza H."/>
            <person name="Tautz D."/>
            <person name="Tomoyasu Y."/>
            <person name="Trauner J."/>
            <person name="Van der Zee M."/>
            <person name="Vervoort M."/>
            <person name="Wittkopp N."/>
            <person name="Wimmer E.A."/>
            <person name="Yang X."/>
            <person name="Jones A.K."/>
            <person name="Sattelle D.B."/>
            <person name="Ebert P.R."/>
            <person name="Nelson D."/>
            <person name="Scott J.G."/>
            <person name="Beeman R.W."/>
            <person name="Muthukrishnan S."/>
            <person name="Kramer K.J."/>
            <person name="Arakane Y."/>
            <person name="Beeman R.W."/>
            <person name="Zhu Q."/>
            <person name="Hogenkamp D."/>
            <person name="Dixit R."/>
            <person name="Oppert B."/>
            <person name="Jiang H."/>
            <person name="Zou Z."/>
            <person name="Marshall J."/>
            <person name="Elpidina E."/>
            <person name="Vinokurov K."/>
            <person name="Oppert C."/>
            <person name="Zou Z."/>
            <person name="Evans J."/>
            <person name="Lu Z."/>
            <person name="Zhao P."/>
            <person name="Sumathipala N."/>
            <person name="Altincicek B."/>
            <person name="Vilcinskas A."/>
            <person name="Williams M."/>
            <person name="Hultmark D."/>
            <person name="Hetru C."/>
            <person name="Jiang H."/>
            <person name="Grimmelikhuijzen C.J."/>
            <person name="Hauser F."/>
            <person name="Cazzamali G."/>
            <person name="Williamson M."/>
            <person name="Park Y."/>
            <person name="Li B."/>
            <person name="Tanaka Y."/>
            <person name="Predel R."/>
            <person name="Neupert S."/>
            <person name="Schachtner J."/>
            <person name="Verleyen P."/>
            <person name="Raible F."/>
            <person name="Bork P."/>
            <person name="Friedrich M."/>
            <person name="Walden K.K."/>
            <person name="Robertson H.M."/>
            <person name="Angeli S."/>
            <person name="Foret S."/>
            <person name="Bucher G."/>
            <person name="Schuetz S."/>
            <person name="Maleszka R."/>
            <person name="Wimmer E.A."/>
            <person name="Beeman R.W."/>
            <person name="Lorenzen M."/>
            <person name="Tomoyasu Y."/>
            <person name="Miller S.C."/>
            <person name="Grossmann D."/>
            <person name="Bucher G."/>
        </authorList>
    </citation>
    <scope>NUCLEOTIDE SEQUENCE [LARGE SCALE GENOMIC DNA]</scope>
    <source>
        <strain evidence="2 3">Georgia GA2</strain>
    </source>
</reference>
<evidence type="ECO:0000256" key="1">
    <source>
        <dbReference type="SAM" id="SignalP"/>
    </source>
</evidence>
<dbReference type="AlphaFoldDB" id="A0A139WJM8"/>
<keyword evidence="1" id="KW-0732">Signal</keyword>
<protein>
    <submittedName>
        <fullName evidence="2">Uncharacterized protein</fullName>
    </submittedName>
</protein>
<gene>
    <name evidence="2" type="primary">AUGUSTUS-3.0.2_34659</name>
    <name evidence="2" type="ORF">TcasGA2_TC034659</name>
</gene>
<keyword evidence="3" id="KW-1185">Reference proteome</keyword>
<sequence length="77" mass="8896">MNLKIFLFFLVLMVGGNRSVLIRNRRGLHLHFGSSRHHVVHHVHSAPVVHTYHDPVPVVHTTYHHVAPVAVHHHYLI</sequence>
<dbReference type="InParanoid" id="A0A139WJM8"/>
<reference evidence="2 3" key="2">
    <citation type="journal article" date="2010" name="Nucleic Acids Res.">
        <title>BeetleBase in 2010: revisions to provide comprehensive genomic information for Tribolium castaneum.</title>
        <authorList>
            <person name="Kim H.S."/>
            <person name="Murphy T."/>
            <person name="Xia J."/>
            <person name="Caragea D."/>
            <person name="Park Y."/>
            <person name="Beeman R.W."/>
            <person name="Lorenzen M.D."/>
            <person name="Butcher S."/>
            <person name="Manak J.R."/>
            <person name="Brown S.J."/>
        </authorList>
    </citation>
    <scope>GENOME REANNOTATION</scope>
    <source>
        <strain evidence="2 3">Georgia GA2</strain>
    </source>
</reference>
<dbReference type="Proteomes" id="UP000007266">
    <property type="component" value="Linkage group 4"/>
</dbReference>
<name>A0A139WJM8_TRICA</name>
<accession>A0A139WJM8</accession>
<evidence type="ECO:0000313" key="3">
    <source>
        <dbReference type="Proteomes" id="UP000007266"/>
    </source>
</evidence>
<feature type="signal peptide" evidence="1">
    <location>
        <begin position="1"/>
        <end position="19"/>
    </location>
</feature>